<accession>A0ACB6ZRP6</accession>
<keyword evidence="2" id="KW-1185">Reference proteome</keyword>
<comment type="caution">
    <text evidence="1">The sequence shown here is derived from an EMBL/GenBank/DDBJ whole genome shotgun (WGS) entry which is preliminary data.</text>
</comment>
<gene>
    <name evidence="1" type="ORF">BDM02DRAFT_3126507</name>
</gene>
<proteinExistence type="predicted"/>
<name>A0ACB6ZRP6_THEGA</name>
<organism evidence="1 2">
    <name type="scientific">Thelephora ganbajun</name>
    <name type="common">Ganba fungus</name>
    <dbReference type="NCBI Taxonomy" id="370292"/>
    <lineage>
        <taxon>Eukaryota</taxon>
        <taxon>Fungi</taxon>
        <taxon>Dikarya</taxon>
        <taxon>Basidiomycota</taxon>
        <taxon>Agaricomycotina</taxon>
        <taxon>Agaricomycetes</taxon>
        <taxon>Thelephorales</taxon>
        <taxon>Thelephoraceae</taxon>
        <taxon>Thelephora</taxon>
    </lineage>
</organism>
<evidence type="ECO:0000313" key="1">
    <source>
        <dbReference type="EMBL" id="KAF9652106.1"/>
    </source>
</evidence>
<sequence>MSPTSAMTALERRRGEGGRALGRDHGDCSWADRGRSLAAFRFSAISITTLPRVATHDIVETTQLVAEYKKSGEFDRLRREMLSDFQRSEAVRPLLSRVEDIARQKLQADRKLEYLPQEAVHRELIAELDRYPLVERAVGEFRARSDRLYPSEVRAGLKSLLRDTQKRVTKDEPVKKVEEPTKPPVTVAAGVAPPVHTEEQMKMRDVENVKGEGAKKNEDEDAMDVEQTSAQPPPKETTANKHASEYPPDQSTPTDGKEAEASHHIH</sequence>
<evidence type="ECO:0000313" key="2">
    <source>
        <dbReference type="Proteomes" id="UP000886501"/>
    </source>
</evidence>
<reference evidence="1" key="2">
    <citation type="journal article" date="2020" name="Nat. Commun.">
        <title>Large-scale genome sequencing of mycorrhizal fungi provides insights into the early evolution of symbiotic traits.</title>
        <authorList>
            <person name="Miyauchi S."/>
            <person name="Kiss E."/>
            <person name="Kuo A."/>
            <person name="Drula E."/>
            <person name="Kohler A."/>
            <person name="Sanchez-Garcia M."/>
            <person name="Morin E."/>
            <person name="Andreopoulos B."/>
            <person name="Barry K.W."/>
            <person name="Bonito G."/>
            <person name="Buee M."/>
            <person name="Carver A."/>
            <person name="Chen C."/>
            <person name="Cichocki N."/>
            <person name="Clum A."/>
            <person name="Culley D."/>
            <person name="Crous P.W."/>
            <person name="Fauchery L."/>
            <person name="Girlanda M."/>
            <person name="Hayes R.D."/>
            <person name="Keri Z."/>
            <person name="LaButti K."/>
            <person name="Lipzen A."/>
            <person name="Lombard V."/>
            <person name="Magnuson J."/>
            <person name="Maillard F."/>
            <person name="Murat C."/>
            <person name="Nolan M."/>
            <person name="Ohm R.A."/>
            <person name="Pangilinan J."/>
            <person name="Pereira M.F."/>
            <person name="Perotto S."/>
            <person name="Peter M."/>
            <person name="Pfister S."/>
            <person name="Riley R."/>
            <person name="Sitrit Y."/>
            <person name="Stielow J.B."/>
            <person name="Szollosi G."/>
            <person name="Zifcakova L."/>
            <person name="Stursova M."/>
            <person name="Spatafora J.W."/>
            <person name="Tedersoo L."/>
            <person name="Vaario L.M."/>
            <person name="Yamada A."/>
            <person name="Yan M."/>
            <person name="Wang P."/>
            <person name="Xu J."/>
            <person name="Bruns T."/>
            <person name="Baldrian P."/>
            <person name="Vilgalys R."/>
            <person name="Dunand C."/>
            <person name="Henrissat B."/>
            <person name="Grigoriev I.V."/>
            <person name="Hibbett D."/>
            <person name="Nagy L.G."/>
            <person name="Martin F.M."/>
        </authorList>
    </citation>
    <scope>NUCLEOTIDE SEQUENCE</scope>
    <source>
        <strain evidence="1">P2</strain>
    </source>
</reference>
<reference evidence="1" key="1">
    <citation type="submission" date="2019-10" db="EMBL/GenBank/DDBJ databases">
        <authorList>
            <consortium name="DOE Joint Genome Institute"/>
            <person name="Kuo A."/>
            <person name="Miyauchi S."/>
            <person name="Kiss E."/>
            <person name="Drula E."/>
            <person name="Kohler A."/>
            <person name="Sanchez-Garcia M."/>
            <person name="Andreopoulos B."/>
            <person name="Barry K.W."/>
            <person name="Bonito G."/>
            <person name="Buee M."/>
            <person name="Carver A."/>
            <person name="Chen C."/>
            <person name="Cichocki N."/>
            <person name="Clum A."/>
            <person name="Culley D."/>
            <person name="Crous P.W."/>
            <person name="Fauchery L."/>
            <person name="Girlanda M."/>
            <person name="Hayes R."/>
            <person name="Keri Z."/>
            <person name="Labutti K."/>
            <person name="Lipzen A."/>
            <person name="Lombard V."/>
            <person name="Magnuson J."/>
            <person name="Maillard F."/>
            <person name="Morin E."/>
            <person name="Murat C."/>
            <person name="Nolan M."/>
            <person name="Ohm R."/>
            <person name="Pangilinan J."/>
            <person name="Pereira M."/>
            <person name="Perotto S."/>
            <person name="Peter M."/>
            <person name="Riley R."/>
            <person name="Sitrit Y."/>
            <person name="Stielow B."/>
            <person name="Szollosi G."/>
            <person name="Zifcakova L."/>
            <person name="Stursova M."/>
            <person name="Spatafora J.W."/>
            <person name="Tedersoo L."/>
            <person name="Vaario L.-M."/>
            <person name="Yamada A."/>
            <person name="Yan M."/>
            <person name="Wang P."/>
            <person name="Xu J."/>
            <person name="Bruns T."/>
            <person name="Baldrian P."/>
            <person name="Vilgalys R."/>
            <person name="Henrissat B."/>
            <person name="Grigoriev I.V."/>
            <person name="Hibbett D."/>
            <person name="Nagy L.G."/>
            <person name="Martin F.M."/>
        </authorList>
    </citation>
    <scope>NUCLEOTIDE SEQUENCE</scope>
    <source>
        <strain evidence="1">P2</strain>
    </source>
</reference>
<dbReference type="Proteomes" id="UP000886501">
    <property type="component" value="Unassembled WGS sequence"/>
</dbReference>
<dbReference type="EMBL" id="MU117970">
    <property type="protein sequence ID" value="KAF9652106.1"/>
    <property type="molecule type" value="Genomic_DNA"/>
</dbReference>
<protein>
    <submittedName>
        <fullName evidence="1">Uncharacterized protein</fullName>
    </submittedName>
</protein>